<evidence type="ECO:0000313" key="1">
    <source>
        <dbReference type="EMBL" id="QHT26458.1"/>
    </source>
</evidence>
<sequence length="153" mass="18092">MITIVFNRIDYSQNQDVSKYLIKGHYSLTEYPKDNLHNYTNKIHPLICQVYKHRIHIFGWLNLTKYGTHNKNYYFAYLETNKKLQNINYTTYDDINIKITQDGKIEIGKIGEYKVIKGDEITLIKKEKNKVTVLDRIRGCTDEFVALDINIPL</sequence>
<accession>A0A6C0EC44</accession>
<protein>
    <submittedName>
        <fullName evidence="1">Uncharacterized protein</fullName>
    </submittedName>
</protein>
<name>A0A6C0EC44_9ZZZZ</name>
<dbReference type="EMBL" id="MN739791">
    <property type="protein sequence ID" value="QHT26458.1"/>
    <property type="molecule type" value="Genomic_DNA"/>
</dbReference>
<dbReference type="AlphaFoldDB" id="A0A6C0EC44"/>
<reference evidence="1" key="1">
    <citation type="journal article" date="2020" name="Nature">
        <title>Giant virus diversity and host interactions through global metagenomics.</title>
        <authorList>
            <person name="Schulz F."/>
            <person name="Roux S."/>
            <person name="Paez-Espino D."/>
            <person name="Jungbluth S."/>
            <person name="Walsh D.A."/>
            <person name="Denef V.J."/>
            <person name="McMahon K.D."/>
            <person name="Konstantinidis K.T."/>
            <person name="Eloe-Fadrosh E.A."/>
            <person name="Kyrpides N.C."/>
            <person name="Woyke T."/>
        </authorList>
    </citation>
    <scope>NUCLEOTIDE SEQUENCE</scope>
    <source>
        <strain evidence="1">GVMAG-M-3300023179-27</strain>
    </source>
</reference>
<proteinExistence type="predicted"/>
<organism evidence="1">
    <name type="scientific">viral metagenome</name>
    <dbReference type="NCBI Taxonomy" id="1070528"/>
    <lineage>
        <taxon>unclassified sequences</taxon>
        <taxon>metagenomes</taxon>
        <taxon>organismal metagenomes</taxon>
    </lineage>
</organism>